<dbReference type="PANTHER" id="PTHR48021">
    <property type="match status" value="1"/>
</dbReference>
<evidence type="ECO:0000256" key="9">
    <source>
        <dbReference type="SAM" id="Phobius"/>
    </source>
</evidence>
<evidence type="ECO:0000313" key="12">
    <source>
        <dbReference type="Proteomes" id="UP001431783"/>
    </source>
</evidence>
<dbReference type="EMBL" id="JARQZJ010000035">
    <property type="protein sequence ID" value="KAK9876082.1"/>
    <property type="molecule type" value="Genomic_DNA"/>
</dbReference>
<dbReference type="InterPro" id="IPR020846">
    <property type="entry name" value="MFS_dom"/>
</dbReference>
<dbReference type="InterPro" id="IPR036259">
    <property type="entry name" value="MFS_trans_sf"/>
</dbReference>
<evidence type="ECO:0000313" key="11">
    <source>
        <dbReference type="EMBL" id="KAK9876082.1"/>
    </source>
</evidence>
<dbReference type="GO" id="GO:0005886">
    <property type="term" value="C:plasma membrane"/>
    <property type="evidence" value="ECO:0007669"/>
    <property type="project" value="UniProtKB-SubCell"/>
</dbReference>
<dbReference type="GO" id="GO:0022857">
    <property type="term" value="F:transmembrane transporter activity"/>
    <property type="evidence" value="ECO:0007669"/>
    <property type="project" value="InterPro"/>
</dbReference>
<dbReference type="InterPro" id="IPR005828">
    <property type="entry name" value="MFS_sugar_transport-like"/>
</dbReference>
<evidence type="ECO:0000256" key="8">
    <source>
        <dbReference type="ARBA" id="ARBA00023180"/>
    </source>
</evidence>
<dbReference type="PROSITE" id="PS00217">
    <property type="entry name" value="SUGAR_TRANSPORT_2"/>
    <property type="match status" value="1"/>
</dbReference>
<keyword evidence="12" id="KW-1185">Reference proteome</keyword>
<dbReference type="SUPFAM" id="SSF103473">
    <property type="entry name" value="MFS general substrate transporter"/>
    <property type="match status" value="1"/>
</dbReference>
<dbReference type="PANTHER" id="PTHR48021:SF46">
    <property type="entry name" value="MAJOR FACILITATOR SUPERFAMILY (MFS) PROFILE DOMAIN-CONTAINING PROTEIN"/>
    <property type="match status" value="1"/>
</dbReference>
<feature type="transmembrane region" description="Helical" evidence="9">
    <location>
        <begin position="390"/>
        <end position="409"/>
    </location>
</feature>
<keyword evidence="2" id="KW-0813">Transport</keyword>
<feature type="transmembrane region" description="Helical" evidence="9">
    <location>
        <begin position="172"/>
        <end position="193"/>
    </location>
</feature>
<comment type="caution">
    <text evidence="11">The sequence shown here is derived from an EMBL/GenBank/DDBJ whole genome shotgun (WGS) entry which is preliminary data.</text>
</comment>
<dbReference type="PRINTS" id="PR00171">
    <property type="entry name" value="SUGRTRNSPORT"/>
</dbReference>
<feature type="transmembrane region" description="Helical" evidence="9">
    <location>
        <begin position="90"/>
        <end position="108"/>
    </location>
</feature>
<keyword evidence="3" id="KW-1003">Cell membrane</keyword>
<dbReference type="FunFam" id="1.20.1250.20:FF:000218">
    <property type="entry name" value="facilitated trehalose transporter Tret1"/>
    <property type="match status" value="1"/>
</dbReference>
<dbReference type="Proteomes" id="UP001431783">
    <property type="component" value="Unassembled WGS sequence"/>
</dbReference>
<keyword evidence="6 9" id="KW-1133">Transmembrane helix</keyword>
<dbReference type="InterPro" id="IPR003663">
    <property type="entry name" value="Sugar/inositol_transpt"/>
</dbReference>
<dbReference type="Gene3D" id="1.20.1250.20">
    <property type="entry name" value="MFS general substrate transporter like domains"/>
    <property type="match status" value="1"/>
</dbReference>
<sequence>MFPNIFDADDGSALNEYLAVTIACILSILCGIHIGWTSPYIPKLLKSEDYPFYISNEAASYIAIFGPIGDVIGEITCMLTMDRLGRKNNFLLSAVPMLLSGILIYFSYVSPLLIYIARLMGGIGMGWIMSVLPVYVSEISRPSIRGKLGVIPVAMYTFGIVAVNLAGNYLSMYHLALVVIGICFIFLATFVGMPDSPYLLLMYDRQDGAEKSLNFFRRTRNVQRELFSLEKDVKRQISEGTHYKNLFTVYSNRKALMLMVFARIFQQLTGTTAFTMYNQELLQDSKDILEPQFGVFIISFIQVLMGFVSGNLSDRFGRIPLMVYSSASCCVCLILTGSYFTIRDFSTISLPSWFPLVLLTLFFMVFQIGIGALVAVILGEIFSASIKPKAICVVNMTFSGTVLLTTKFFQVSRDYIHISVAFYGFALFSLLGAISFKVFYPETKGKTLEEIQMSLKSDNREKSENSTIEK</sequence>
<evidence type="ECO:0000256" key="1">
    <source>
        <dbReference type="ARBA" id="ARBA00004651"/>
    </source>
</evidence>
<keyword evidence="5 9" id="KW-0812">Transmembrane</keyword>
<feature type="transmembrane region" description="Helical" evidence="9">
    <location>
        <begin position="354"/>
        <end position="378"/>
    </location>
</feature>
<evidence type="ECO:0000256" key="2">
    <source>
        <dbReference type="ARBA" id="ARBA00022448"/>
    </source>
</evidence>
<keyword evidence="4" id="KW-0762">Sugar transport</keyword>
<dbReference type="AlphaFoldDB" id="A0AAW1U5Y4"/>
<feature type="transmembrane region" description="Helical" evidence="9">
    <location>
        <begin position="289"/>
        <end position="309"/>
    </location>
</feature>
<gene>
    <name evidence="11" type="ORF">WA026_011191</name>
</gene>
<dbReference type="Pfam" id="PF00083">
    <property type="entry name" value="Sugar_tr"/>
    <property type="match status" value="1"/>
</dbReference>
<evidence type="ECO:0000256" key="4">
    <source>
        <dbReference type="ARBA" id="ARBA00022597"/>
    </source>
</evidence>
<evidence type="ECO:0000256" key="5">
    <source>
        <dbReference type="ARBA" id="ARBA00022692"/>
    </source>
</evidence>
<accession>A0AAW1U5Y4</accession>
<dbReference type="PROSITE" id="PS50850">
    <property type="entry name" value="MFS"/>
    <property type="match status" value="1"/>
</dbReference>
<reference evidence="11 12" key="1">
    <citation type="submission" date="2023-03" db="EMBL/GenBank/DDBJ databases">
        <title>Genome insight into feeding habits of ladybird beetles.</title>
        <authorList>
            <person name="Li H.-S."/>
            <person name="Huang Y.-H."/>
            <person name="Pang H."/>
        </authorList>
    </citation>
    <scope>NUCLEOTIDE SEQUENCE [LARGE SCALE GENOMIC DNA]</scope>
    <source>
        <strain evidence="11">SYSU_2023b</strain>
        <tissue evidence="11">Whole body</tissue>
    </source>
</reference>
<dbReference type="InterPro" id="IPR050549">
    <property type="entry name" value="MFS_Trehalose_Transporter"/>
</dbReference>
<keyword evidence="7 9" id="KW-0472">Membrane</keyword>
<feature type="transmembrane region" description="Helical" evidence="9">
    <location>
        <begin position="255"/>
        <end position="277"/>
    </location>
</feature>
<protein>
    <recommendedName>
        <fullName evidence="10">Major facilitator superfamily (MFS) profile domain-containing protein</fullName>
    </recommendedName>
</protein>
<evidence type="ECO:0000259" key="10">
    <source>
        <dbReference type="PROSITE" id="PS50850"/>
    </source>
</evidence>
<feature type="domain" description="Major facilitator superfamily (MFS) profile" evidence="10">
    <location>
        <begin position="19"/>
        <end position="444"/>
    </location>
</feature>
<feature type="transmembrane region" description="Helical" evidence="9">
    <location>
        <begin position="415"/>
        <end position="436"/>
    </location>
</feature>
<feature type="transmembrane region" description="Helical" evidence="9">
    <location>
        <begin position="114"/>
        <end position="136"/>
    </location>
</feature>
<feature type="transmembrane region" description="Helical" evidence="9">
    <location>
        <begin position="321"/>
        <end position="342"/>
    </location>
</feature>
<evidence type="ECO:0000256" key="3">
    <source>
        <dbReference type="ARBA" id="ARBA00022475"/>
    </source>
</evidence>
<evidence type="ECO:0000256" key="7">
    <source>
        <dbReference type="ARBA" id="ARBA00023136"/>
    </source>
</evidence>
<name>A0AAW1U5Y4_9CUCU</name>
<dbReference type="InterPro" id="IPR005829">
    <property type="entry name" value="Sugar_transporter_CS"/>
</dbReference>
<feature type="transmembrane region" description="Helical" evidence="9">
    <location>
        <begin position="17"/>
        <end position="36"/>
    </location>
</feature>
<evidence type="ECO:0000256" key="6">
    <source>
        <dbReference type="ARBA" id="ARBA00022989"/>
    </source>
</evidence>
<organism evidence="11 12">
    <name type="scientific">Henosepilachna vigintioctopunctata</name>
    <dbReference type="NCBI Taxonomy" id="420089"/>
    <lineage>
        <taxon>Eukaryota</taxon>
        <taxon>Metazoa</taxon>
        <taxon>Ecdysozoa</taxon>
        <taxon>Arthropoda</taxon>
        <taxon>Hexapoda</taxon>
        <taxon>Insecta</taxon>
        <taxon>Pterygota</taxon>
        <taxon>Neoptera</taxon>
        <taxon>Endopterygota</taxon>
        <taxon>Coleoptera</taxon>
        <taxon>Polyphaga</taxon>
        <taxon>Cucujiformia</taxon>
        <taxon>Coccinelloidea</taxon>
        <taxon>Coccinellidae</taxon>
        <taxon>Epilachninae</taxon>
        <taxon>Epilachnini</taxon>
        <taxon>Henosepilachna</taxon>
    </lineage>
</organism>
<keyword evidence="8" id="KW-0325">Glycoprotein</keyword>
<proteinExistence type="predicted"/>
<feature type="transmembrane region" description="Helical" evidence="9">
    <location>
        <begin position="148"/>
        <end position="166"/>
    </location>
</feature>
<comment type="subcellular location">
    <subcellularLocation>
        <location evidence="1">Cell membrane</location>
        <topology evidence="1">Multi-pass membrane protein</topology>
    </subcellularLocation>
</comment>